<gene>
    <name evidence="2" type="ORF">GCM10009765_14230</name>
</gene>
<reference evidence="3" key="1">
    <citation type="journal article" date="2019" name="Int. J. Syst. Evol. Microbiol.">
        <title>The Global Catalogue of Microorganisms (GCM) 10K type strain sequencing project: providing services to taxonomists for standard genome sequencing and annotation.</title>
        <authorList>
            <consortium name="The Broad Institute Genomics Platform"/>
            <consortium name="The Broad Institute Genome Sequencing Center for Infectious Disease"/>
            <person name="Wu L."/>
            <person name="Ma J."/>
        </authorList>
    </citation>
    <scope>NUCLEOTIDE SEQUENCE [LARGE SCALE GENOMIC DNA]</scope>
    <source>
        <strain evidence="3">JCM 14718</strain>
    </source>
</reference>
<organism evidence="2 3">
    <name type="scientific">Fodinicola feengrottensis</name>
    <dbReference type="NCBI Taxonomy" id="435914"/>
    <lineage>
        <taxon>Bacteria</taxon>
        <taxon>Bacillati</taxon>
        <taxon>Actinomycetota</taxon>
        <taxon>Actinomycetes</taxon>
        <taxon>Mycobacteriales</taxon>
        <taxon>Fodinicola</taxon>
    </lineage>
</organism>
<evidence type="ECO:0000313" key="3">
    <source>
        <dbReference type="Proteomes" id="UP001500618"/>
    </source>
</evidence>
<sequence length="357" mass="38134">MKALVLAGGSGTRLRPLTHTVSKQLVPIANKPVLFHGLEAVRDAGITEVGVIIGPHGADVRRAVGDGSRFGLHVTYIPQEAPLGLAHCVLIARDFLEDDDFVMYLGDNVISGGIEHLVREFWATRPDALVMVGKVPNPSEYGVAELDADGRVLQLEEKPSQPTSDLAVIGAYVFSSAIHQAVRSIRPSWRNEREITDAISWLVEHGSAVRGHVFSGYWKDTGRIADLLDGNRALLDLIDPANAGEVDDESELIGPVIVDAGARITRSRVIGPAVIGCMASITDSTVGAYTSIGAECDITSTDIADSIVLEGSTVSGVDAVRQSVIGRYAQVHSRPALDTVPSRRLVLGDNTEVVIER</sequence>
<dbReference type="InterPro" id="IPR029044">
    <property type="entry name" value="Nucleotide-diphossugar_trans"/>
</dbReference>
<evidence type="ECO:0000259" key="1">
    <source>
        <dbReference type="Pfam" id="PF00483"/>
    </source>
</evidence>
<dbReference type="Pfam" id="PF00483">
    <property type="entry name" value="NTP_transferase"/>
    <property type="match status" value="1"/>
</dbReference>
<name>A0ABP4S1E1_9ACTN</name>
<dbReference type="InterPro" id="IPR005835">
    <property type="entry name" value="NTP_transferase_dom"/>
</dbReference>
<evidence type="ECO:0000313" key="2">
    <source>
        <dbReference type="EMBL" id="GAA1665863.1"/>
    </source>
</evidence>
<dbReference type="NCBIfam" id="TIGR01208">
    <property type="entry name" value="rmlA_long"/>
    <property type="match status" value="1"/>
</dbReference>
<dbReference type="PANTHER" id="PTHR42883:SF2">
    <property type="entry name" value="THYMIDYLYLTRANSFERASE"/>
    <property type="match status" value="1"/>
</dbReference>
<dbReference type="SUPFAM" id="SSF53448">
    <property type="entry name" value="Nucleotide-diphospho-sugar transferases"/>
    <property type="match status" value="1"/>
</dbReference>
<feature type="domain" description="Nucleotidyl transferase" evidence="1">
    <location>
        <begin position="2"/>
        <end position="235"/>
    </location>
</feature>
<keyword evidence="3" id="KW-1185">Reference proteome</keyword>
<proteinExistence type="predicted"/>
<dbReference type="EMBL" id="BAAANY010000005">
    <property type="protein sequence ID" value="GAA1665863.1"/>
    <property type="molecule type" value="Genomic_DNA"/>
</dbReference>
<protein>
    <submittedName>
        <fullName evidence="2">Glucose-1-phosphate thymidylyltransferase</fullName>
    </submittedName>
</protein>
<dbReference type="RefSeq" id="WP_344308236.1">
    <property type="nucleotide sequence ID" value="NZ_BAAANY010000005.1"/>
</dbReference>
<dbReference type="Gene3D" id="2.160.10.10">
    <property type="entry name" value="Hexapeptide repeat proteins"/>
    <property type="match status" value="1"/>
</dbReference>
<dbReference type="PANTHER" id="PTHR42883">
    <property type="entry name" value="GLUCOSE-1-PHOSPHATE THYMIDYLTRANSFERASE"/>
    <property type="match status" value="1"/>
</dbReference>
<accession>A0ABP4S1E1</accession>
<comment type="caution">
    <text evidence="2">The sequence shown here is derived from an EMBL/GenBank/DDBJ whole genome shotgun (WGS) entry which is preliminary data.</text>
</comment>
<dbReference type="Gene3D" id="3.90.550.10">
    <property type="entry name" value="Spore Coat Polysaccharide Biosynthesis Protein SpsA, Chain A"/>
    <property type="match status" value="1"/>
</dbReference>
<dbReference type="CDD" id="cd04189">
    <property type="entry name" value="G1P_TT_long"/>
    <property type="match status" value="1"/>
</dbReference>
<dbReference type="Proteomes" id="UP001500618">
    <property type="component" value="Unassembled WGS sequence"/>
</dbReference>
<dbReference type="InterPro" id="IPR005908">
    <property type="entry name" value="G1P_thy_trans_l"/>
</dbReference>